<evidence type="ECO:0000256" key="1">
    <source>
        <dbReference type="SAM" id="MobiDB-lite"/>
    </source>
</evidence>
<dbReference type="AlphaFoldDB" id="A0A2W5IC31"/>
<feature type="compositionally biased region" description="Low complexity" evidence="1">
    <location>
        <begin position="56"/>
        <end position="65"/>
    </location>
</feature>
<reference evidence="3 4" key="1">
    <citation type="submission" date="2017-08" db="EMBL/GenBank/DDBJ databases">
        <title>Infants hospitalized years apart are colonized by the same room-sourced microbial strains.</title>
        <authorList>
            <person name="Brooks B."/>
            <person name="Olm M.R."/>
            <person name="Firek B.A."/>
            <person name="Baker R."/>
            <person name="Thomas B.C."/>
            <person name="Morowitz M.J."/>
            <person name="Banfield J.F."/>
        </authorList>
    </citation>
    <scope>NUCLEOTIDE SEQUENCE [LARGE SCALE GENOMIC DNA]</scope>
    <source>
        <strain evidence="3">S2_006_000_R1_57</strain>
    </source>
</reference>
<accession>A0A2W5IC31</accession>
<feature type="region of interest" description="Disordered" evidence="1">
    <location>
        <begin position="48"/>
        <end position="74"/>
    </location>
</feature>
<protein>
    <recommendedName>
        <fullName evidence="5">Intracellular proteinase inhibitor BsuPI domain-containing protein</fullName>
    </recommendedName>
</protein>
<sequence>MEQHDYRDQQGQLPPEIYRRRRLVAIIAIVIVVILIVWGIVAAVTKHKDGKDDAGSSTVTSTSTVAEKDSNAADCSSDDLQIEAQVGRPNVAQGNDLPLIMKITNKSKKSCKAEMGAAHQRYEIYTIKANRPVWKSEICYTSAEDRKEVLAPNESRRFTVSWEGTRQNSDGNCSAQAAAVVPGAYKLYTLLDSEMGEPATFNVLPAGEDDSAGTDEDESSTTPSSQAEYGTEQGTGQGTEQQKQSSKKSTAKSSTTQKSPVHSSKKKNKSHTMRGKSQSKRHSE</sequence>
<dbReference type="Proteomes" id="UP000248606">
    <property type="component" value="Unassembled WGS sequence"/>
</dbReference>
<evidence type="ECO:0000313" key="3">
    <source>
        <dbReference type="EMBL" id="PZP88898.1"/>
    </source>
</evidence>
<organism evidence="3 4">
    <name type="scientific">Lawsonella clevelandensis</name>
    <dbReference type="NCBI Taxonomy" id="1528099"/>
    <lineage>
        <taxon>Bacteria</taxon>
        <taxon>Bacillati</taxon>
        <taxon>Actinomycetota</taxon>
        <taxon>Actinomycetes</taxon>
        <taxon>Mycobacteriales</taxon>
        <taxon>Lawsonellaceae</taxon>
        <taxon>Lawsonella</taxon>
    </lineage>
</organism>
<proteinExistence type="predicted"/>
<comment type="caution">
    <text evidence="3">The sequence shown here is derived from an EMBL/GenBank/DDBJ whole genome shotgun (WGS) entry which is preliminary data.</text>
</comment>
<name>A0A2W5IC31_9ACTN</name>
<feature type="transmembrane region" description="Helical" evidence="2">
    <location>
        <begin position="23"/>
        <end position="44"/>
    </location>
</feature>
<evidence type="ECO:0000256" key="2">
    <source>
        <dbReference type="SAM" id="Phobius"/>
    </source>
</evidence>
<feature type="region of interest" description="Disordered" evidence="1">
    <location>
        <begin position="200"/>
        <end position="284"/>
    </location>
</feature>
<evidence type="ECO:0008006" key="5">
    <source>
        <dbReference type="Google" id="ProtNLM"/>
    </source>
</evidence>
<feature type="compositionally biased region" description="Basic residues" evidence="1">
    <location>
        <begin position="263"/>
        <end position="284"/>
    </location>
</feature>
<feature type="compositionally biased region" description="Low complexity" evidence="1">
    <location>
        <begin position="220"/>
        <end position="244"/>
    </location>
</feature>
<gene>
    <name evidence="3" type="ORF">DI579_04710</name>
</gene>
<dbReference type="EMBL" id="QFOZ01000005">
    <property type="protein sequence ID" value="PZP88898.1"/>
    <property type="molecule type" value="Genomic_DNA"/>
</dbReference>
<keyword evidence="2" id="KW-0812">Transmembrane</keyword>
<keyword evidence="2" id="KW-0472">Membrane</keyword>
<feature type="compositionally biased region" description="Acidic residues" evidence="1">
    <location>
        <begin position="207"/>
        <end position="219"/>
    </location>
</feature>
<evidence type="ECO:0000313" key="4">
    <source>
        <dbReference type="Proteomes" id="UP000248606"/>
    </source>
</evidence>
<keyword evidence="2" id="KW-1133">Transmembrane helix</keyword>